<reference evidence="2" key="1">
    <citation type="submission" date="2021-10" db="EMBL/GenBank/DDBJ databases">
        <title>Tropical sea cucumber genome reveals ecological adaptation and Cuvierian tubules defense mechanism.</title>
        <authorList>
            <person name="Chen T."/>
        </authorList>
    </citation>
    <scope>NUCLEOTIDE SEQUENCE</scope>
    <source>
        <strain evidence="2">Nanhai2018</strain>
        <tissue evidence="2">Muscle</tissue>
    </source>
</reference>
<keyword evidence="1" id="KW-0175">Coiled coil</keyword>
<accession>A0A9Q1H199</accession>
<keyword evidence="3" id="KW-1185">Reference proteome</keyword>
<name>A0A9Q1H199_HOLLE</name>
<evidence type="ECO:0000313" key="2">
    <source>
        <dbReference type="EMBL" id="KAJ8031362.1"/>
    </source>
</evidence>
<organism evidence="2 3">
    <name type="scientific">Holothuria leucospilota</name>
    <name type="common">Black long sea cucumber</name>
    <name type="synonym">Mertensiothuria leucospilota</name>
    <dbReference type="NCBI Taxonomy" id="206669"/>
    <lineage>
        <taxon>Eukaryota</taxon>
        <taxon>Metazoa</taxon>
        <taxon>Echinodermata</taxon>
        <taxon>Eleutherozoa</taxon>
        <taxon>Echinozoa</taxon>
        <taxon>Holothuroidea</taxon>
        <taxon>Aspidochirotacea</taxon>
        <taxon>Aspidochirotida</taxon>
        <taxon>Holothuriidae</taxon>
        <taxon>Holothuria</taxon>
    </lineage>
</organism>
<proteinExistence type="predicted"/>
<dbReference type="AlphaFoldDB" id="A0A9Q1H199"/>
<dbReference type="Proteomes" id="UP001152320">
    <property type="component" value="Chromosome 13"/>
</dbReference>
<evidence type="ECO:0000256" key="1">
    <source>
        <dbReference type="SAM" id="Coils"/>
    </source>
</evidence>
<gene>
    <name evidence="2" type="ORF">HOLleu_28071</name>
</gene>
<protein>
    <submittedName>
        <fullName evidence="2">Uncharacterized protein</fullName>
    </submittedName>
</protein>
<sequence>MAEVFSLIETCKNMYQNFEAAYDVFSKVVTNFREQRCLLKEEADFLMNRRVRNIEETLSTQVEGSLTGASNDHPDRNRAKDVIPRVFDLQKQLLKQIADVQRDMKEMRKLLEKEKRNEIAGGAKVPILAMASSIGGISMIKVARFPSFHVTSTTGFSNEVSELETLLDKVEKEVENEIEVELKSIR</sequence>
<dbReference type="EMBL" id="JAIZAY010000013">
    <property type="protein sequence ID" value="KAJ8031362.1"/>
    <property type="molecule type" value="Genomic_DNA"/>
</dbReference>
<comment type="caution">
    <text evidence="2">The sequence shown here is derived from an EMBL/GenBank/DDBJ whole genome shotgun (WGS) entry which is preliminary data.</text>
</comment>
<evidence type="ECO:0000313" key="3">
    <source>
        <dbReference type="Proteomes" id="UP001152320"/>
    </source>
</evidence>
<feature type="coiled-coil region" evidence="1">
    <location>
        <begin position="90"/>
        <end position="117"/>
    </location>
</feature>